<dbReference type="FunCoup" id="D8UJH8">
    <property type="interactions" value="32"/>
</dbReference>
<sequence>DASDQVKFRDLFDSFDTDRSGTLEVGELAQLVSQLVPGVSAAEVRYVMAMLDSSGDGHVTQQEFLAAAK</sequence>
<dbReference type="InterPro" id="IPR018247">
    <property type="entry name" value="EF_Hand_1_Ca_BS"/>
</dbReference>
<name>D8UJH8_VOLCA</name>
<organism evidence="4">
    <name type="scientific">Volvox carteri f. nagariensis</name>
    <dbReference type="NCBI Taxonomy" id="3068"/>
    <lineage>
        <taxon>Eukaryota</taxon>
        <taxon>Viridiplantae</taxon>
        <taxon>Chlorophyta</taxon>
        <taxon>core chlorophytes</taxon>
        <taxon>Chlorophyceae</taxon>
        <taxon>CS clade</taxon>
        <taxon>Chlamydomonadales</taxon>
        <taxon>Volvocaceae</taxon>
        <taxon>Volvox</taxon>
    </lineage>
</organism>
<feature type="domain" description="EF-hand" evidence="2">
    <location>
        <begin position="3"/>
        <end position="38"/>
    </location>
</feature>
<protein>
    <recommendedName>
        <fullName evidence="2">EF-hand domain-containing protein</fullName>
    </recommendedName>
</protein>
<gene>
    <name evidence="3" type="ORF">VOLCADRAFT_34406</name>
</gene>
<dbReference type="InParanoid" id="D8UJH8"/>
<dbReference type="EMBL" id="GL378427">
    <property type="protein sequence ID" value="EFJ40111.1"/>
    <property type="molecule type" value="Genomic_DNA"/>
</dbReference>
<feature type="domain" description="EF-hand" evidence="2">
    <location>
        <begin position="39"/>
        <end position="69"/>
    </location>
</feature>
<dbReference type="Gene3D" id="1.10.238.10">
    <property type="entry name" value="EF-hand"/>
    <property type="match status" value="1"/>
</dbReference>
<dbReference type="OrthoDB" id="533661at2759"/>
<dbReference type="InterPro" id="IPR002048">
    <property type="entry name" value="EF_hand_dom"/>
</dbReference>
<evidence type="ECO:0000313" key="3">
    <source>
        <dbReference type="EMBL" id="EFJ40111.1"/>
    </source>
</evidence>
<dbReference type="CDD" id="cd00051">
    <property type="entry name" value="EFh"/>
    <property type="match status" value="1"/>
</dbReference>
<dbReference type="KEGG" id="vcn:VOLCADRAFT_34406"/>
<dbReference type="SMART" id="SM00054">
    <property type="entry name" value="EFh"/>
    <property type="match status" value="2"/>
</dbReference>
<dbReference type="Pfam" id="PF13499">
    <property type="entry name" value="EF-hand_7"/>
    <property type="match status" value="1"/>
</dbReference>
<evidence type="ECO:0000256" key="1">
    <source>
        <dbReference type="ARBA" id="ARBA00022837"/>
    </source>
</evidence>
<dbReference type="PROSITE" id="PS00018">
    <property type="entry name" value="EF_HAND_1"/>
    <property type="match status" value="2"/>
</dbReference>
<evidence type="ECO:0000259" key="2">
    <source>
        <dbReference type="PROSITE" id="PS50222"/>
    </source>
</evidence>
<dbReference type="RefSeq" id="XP_002958807.1">
    <property type="nucleotide sequence ID" value="XM_002958761.1"/>
</dbReference>
<dbReference type="Proteomes" id="UP000001058">
    <property type="component" value="Unassembled WGS sequence"/>
</dbReference>
<keyword evidence="4" id="KW-1185">Reference proteome</keyword>
<keyword evidence="1" id="KW-0106">Calcium</keyword>
<accession>D8UJH8</accession>
<dbReference type="InterPro" id="IPR011992">
    <property type="entry name" value="EF-hand-dom_pair"/>
</dbReference>
<dbReference type="GO" id="GO:0005509">
    <property type="term" value="F:calcium ion binding"/>
    <property type="evidence" value="ECO:0007669"/>
    <property type="project" value="InterPro"/>
</dbReference>
<evidence type="ECO:0000313" key="4">
    <source>
        <dbReference type="Proteomes" id="UP000001058"/>
    </source>
</evidence>
<feature type="non-terminal residue" evidence="3">
    <location>
        <position position="69"/>
    </location>
</feature>
<dbReference type="GeneID" id="9628280"/>
<dbReference type="PROSITE" id="PS50222">
    <property type="entry name" value="EF_HAND_2"/>
    <property type="match status" value="2"/>
</dbReference>
<dbReference type="AlphaFoldDB" id="D8UJH8"/>
<dbReference type="STRING" id="3068.D8UJH8"/>
<dbReference type="SUPFAM" id="SSF47473">
    <property type="entry name" value="EF-hand"/>
    <property type="match status" value="1"/>
</dbReference>
<reference evidence="3 4" key="1">
    <citation type="journal article" date="2010" name="Science">
        <title>Genomic analysis of organismal complexity in the multicellular green alga Volvox carteri.</title>
        <authorList>
            <person name="Prochnik S.E."/>
            <person name="Umen J."/>
            <person name="Nedelcu A.M."/>
            <person name="Hallmann A."/>
            <person name="Miller S.M."/>
            <person name="Nishii I."/>
            <person name="Ferris P."/>
            <person name="Kuo A."/>
            <person name="Mitros T."/>
            <person name="Fritz-Laylin L.K."/>
            <person name="Hellsten U."/>
            <person name="Chapman J."/>
            <person name="Simakov O."/>
            <person name="Rensing S.A."/>
            <person name="Terry A."/>
            <person name="Pangilinan J."/>
            <person name="Kapitonov V."/>
            <person name="Jurka J."/>
            <person name="Salamov A."/>
            <person name="Shapiro H."/>
            <person name="Schmutz J."/>
            <person name="Grimwood J."/>
            <person name="Lindquist E."/>
            <person name="Lucas S."/>
            <person name="Grigoriev I.V."/>
            <person name="Schmitt R."/>
            <person name="Kirk D."/>
            <person name="Rokhsar D.S."/>
        </authorList>
    </citation>
    <scope>NUCLEOTIDE SEQUENCE [LARGE SCALE GENOMIC DNA]</scope>
    <source>
        <strain evidence="4">f. Nagariensis / Eve</strain>
    </source>
</reference>
<proteinExistence type="predicted"/>
<feature type="non-terminal residue" evidence="3">
    <location>
        <position position="1"/>
    </location>
</feature>